<reference evidence="2 3" key="1">
    <citation type="journal article" date="2020" name="Mol. Biol. Evol.">
        <title>Distinct Expression and Methylation Patterns for Genes with Different Fates following a Single Whole-Genome Duplication in Flowering Plants.</title>
        <authorList>
            <person name="Shi T."/>
            <person name="Rahmani R.S."/>
            <person name="Gugger P.F."/>
            <person name="Wang M."/>
            <person name="Li H."/>
            <person name="Zhang Y."/>
            <person name="Li Z."/>
            <person name="Wang Q."/>
            <person name="Van de Peer Y."/>
            <person name="Marchal K."/>
            <person name="Chen J."/>
        </authorList>
    </citation>
    <scope>NUCLEOTIDE SEQUENCE [LARGE SCALE GENOMIC DNA]</scope>
    <source>
        <tissue evidence="2">Leaf</tissue>
    </source>
</reference>
<feature type="compositionally biased region" description="Basic and acidic residues" evidence="1">
    <location>
        <begin position="62"/>
        <end position="77"/>
    </location>
</feature>
<feature type="compositionally biased region" description="Basic residues" evidence="1">
    <location>
        <begin position="31"/>
        <end position="42"/>
    </location>
</feature>
<keyword evidence="3" id="KW-1185">Reference proteome</keyword>
<name>A0A822YA38_NELNU</name>
<comment type="caution">
    <text evidence="2">The sequence shown here is derived from an EMBL/GenBank/DDBJ whole genome shotgun (WGS) entry which is preliminary data.</text>
</comment>
<evidence type="ECO:0000256" key="1">
    <source>
        <dbReference type="SAM" id="MobiDB-lite"/>
    </source>
</evidence>
<sequence length="77" mass="9073">MATAQQEKNEDFIPCAKILAQQKQRNEQKEQRRKLGQRRTNKKREMGDSPRKATPSMEEEETMKGGWREKPREKGSL</sequence>
<dbReference type="AlphaFoldDB" id="A0A822YA38"/>
<protein>
    <submittedName>
        <fullName evidence="2">Uncharacterized protein</fullName>
    </submittedName>
</protein>
<organism evidence="2 3">
    <name type="scientific">Nelumbo nucifera</name>
    <name type="common">Sacred lotus</name>
    <dbReference type="NCBI Taxonomy" id="4432"/>
    <lineage>
        <taxon>Eukaryota</taxon>
        <taxon>Viridiplantae</taxon>
        <taxon>Streptophyta</taxon>
        <taxon>Embryophyta</taxon>
        <taxon>Tracheophyta</taxon>
        <taxon>Spermatophyta</taxon>
        <taxon>Magnoliopsida</taxon>
        <taxon>Proteales</taxon>
        <taxon>Nelumbonaceae</taxon>
        <taxon>Nelumbo</taxon>
    </lineage>
</organism>
<evidence type="ECO:0000313" key="3">
    <source>
        <dbReference type="Proteomes" id="UP000607653"/>
    </source>
</evidence>
<accession>A0A822YA38</accession>
<evidence type="ECO:0000313" key="2">
    <source>
        <dbReference type="EMBL" id="DAD26448.1"/>
    </source>
</evidence>
<feature type="region of interest" description="Disordered" evidence="1">
    <location>
        <begin position="21"/>
        <end position="77"/>
    </location>
</feature>
<gene>
    <name evidence="2" type="ORF">HUJ06_027916</name>
</gene>
<dbReference type="EMBL" id="DUZY01000002">
    <property type="protein sequence ID" value="DAD26448.1"/>
    <property type="molecule type" value="Genomic_DNA"/>
</dbReference>
<proteinExistence type="predicted"/>
<dbReference type="Proteomes" id="UP000607653">
    <property type="component" value="Unassembled WGS sequence"/>
</dbReference>